<dbReference type="InterPro" id="IPR001264">
    <property type="entry name" value="Glyco_trans_51"/>
</dbReference>
<keyword evidence="9" id="KW-0808">Transferase</keyword>
<dbReference type="InterPro" id="IPR050396">
    <property type="entry name" value="Glycosyltr_51/Transpeptidase"/>
</dbReference>
<feature type="domain" description="Penicillin-binding protein transpeptidase" evidence="20">
    <location>
        <begin position="459"/>
        <end position="690"/>
    </location>
</feature>
<dbReference type="Gene3D" id="3.40.710.10">
    <property type="entry name" value="DD-peptidase/beta-lactamase superfamily"/>
    <property type="match status" value="2"/>
</dbReference>
<keyword evidence="11" id="KW-0133">Cell shape</keyword>
<accession>A0ABY1QNQ0</accession>
<evidence type="ECO:0000313" key="22">
    <source>
        <dbReference type="EMBL" id="SMP74665.1"/>
    </source>
</evidence>
<evidence type="ECO:0000256" key="12">
    <source>
        <dbReference type="ARBA" id="ARBA00022984"/>
    </source>
</evidence>
<comment type="catalytic activity">
    <reaction evidence="16">
        <text>Preferential cleavage: (Ac)2-L-Lys-D-Ala-|-D-Ala. Also transpeptidation of peptidyl-alanyl moieties that are N-acyl substituents of D-alanine.</text>
        <dbReference type="EC" id="3.4.16.4"/>
    </reaction>
</comment>
<dbReference type="InterPro" id="IPR023346">
    <property type="entry name" value="Lysozyme-like_dom_sf"/>
</dbReference>
<evidence type="ECO:0000256" key="7">
    <source>
        <dbReference type="ARBA" id="ARBA00022670"/>
    </source>
</evidence>
<keyword evidence="7" id="KW-0645">Protease</keyword>
<dbReference type="Pfam" id="PF00905">
    <property type="entry name" value="Transpeptidase"/>
    <property type="match status" value="1"/>
</dbReference>
<evidence type="ECO:0000256" key="13">
    <source>
        <dbReference type="ARBA" id="ARBA00023136"/>
    </source>
</evidence>
<keyword evidence="23" id="KW-1185">Reference proteome</keyword>
<dbReference type="InterPro" id="IPR001460">
    <property type="entry name" value="PCN-bd_Tpept"/>
</dbReference>
<keyword evidence="19" id="KW-1133">Transmembrane helix</keyword>
<keyword evidence="13 19" id="KW-0472">Membrane</keyword>
<dbReference type="NCBIfam" id="TIGR02074">
    <property type="entry name" value="PBP_1a_fam"/>
    <property type="match status" value="1"/>
</dbReference>
<keyword evidence="5" id="KW-1003">Cell membrane</keyword>
<evidence type="ECO:0000256" key="3">
    <source>
        <dbReference type="ARBA" id="ARBA00007090"/>
    </source>
</evidence>
<evidence type="ECO:0000256" key="15">
    <source>
        <dbReference type="ARBA" id="ARBA00023316"/>
    </source>
</evidence>
<comment type="similarity">
    <text evidence="4">In the N-terminal section; belongs to the glycosyltransferase 51 family.</text>
</comment>
<sequence>MLGLWPGRLGPVPLNRKAGLDLDNTNTSPALARRILQRILGWCRALVQPGLGWRQRAAAAAKLCLLLGTAGFVLLCAYAVALIPLTPSVADLRKTRNEQPSVLISVDGQRLATYRRFNREWVPLNRIAPHVPSALIATEDHRFYQHHGIDFYRTAGALVRTLGGNVQGGSTITQQLARNLYPEEIGRERSITRKLKETITALKIEHTFTKKEILENYLNTVPFLFNAFGIEMAARTYFDKPASKLTVLESATLIGMLKGNSYYNPVLNAERATARRNVVLSQMVRRGVLSQASYASLKDKPIQLDFERQLEARGNAPHFAEHIRKWLVDWADRNDYNIYADGLKVYTTIDSRLQAAANQAVKRQVDALQAVADVEWSNGPERPLSTSTASYVSAQRQGRAFDYFWRSKSGLVDAFVRESAQYRKAVAGGAQPADALAALRRDDDFMGKLRAEKTRLQAGMVAIDPTTGDVKAWVGSTDFDTDQYDHVGRAQRQPGSTFKPFVYGAALEQGMRPDRQFVDKVQDIPMPDGTVWRPEDVGTPSGRPTSMRDGLVYSKNTITAQVMSQVGPARAADFARRAGVRQSELKPVPSLALGTSPVTLLEMTAAYGTIASGGLHRAPMMVTRVEDRNGRVLVEFTLRGDRVLSRGTAEELTDMMRGAIDQGTGQAIRSQFGIRSDVAGKTGTTQDNTDGWFILMHPRLVTGAWVGFNDARVTMRSDYWGQGGHNALLLVGDFFRQASTRRMIDTAAVFPRARDGLPGAAIWGPPLDWLRRLIGDDPAPRKAAPANNVSSLEKMEQLIRDAFETGEAVQREWRRLRDFLDRVLQFFG</sequence>
<organism evidence="22 23">
    <name type="scientific">Noviherbaspirillum suwonense</name>
    <dbReference type="NCBI Taxonomy" id="1224511"/>
    <lineage>
        <taxon>Bacteria</taxon>
        <taxon>Pseudomonadati</taxon>
        <taxon>Pseudomonadota</taxon>
        <taxon>Betaproteobacteria</taxon>
        <taxon>Burkholderiales</taxon>
        <taxon>Oxalobacteraceae</taxon>
        <taxon>Noviherbaspirillum</taxon>
    </lineage>
</organism>
<dbReference type="SUPFAM" id="SSF56601">
    <property type="entry name" value="beta-lactamase/transpeptidase-like"/>
    <property type="match status" value="1"/>
</dbReference>
<dbReference type="InterPro" id="IPR036950">
    <property type="entry name" value="PBP_transglycosylase"/>
</dbReference>
<evidence type="ECO:0000256" key="14">
    <source>
        <dbReference type="ARBA" id="ARBA00023268"/>
    </source>
</evidence>
<proteinExistence type="inferred from homology"/>
<keyword evidence="6" id="KW-0121">Carboxypeptidase</keyword>
<feature type="domain" description="Glycosyl transferase family 51" evidence="21">
    <location>
        <begin position="108"/>
        <end position="283"/>
    </location>
</feature>
<evidence type="ECO:0000256" key="10">
    <source>
        <dbReference type="ARBA" id="ARBA00022801"/>
    </source>
</evidence>
<evidence type="ECO:0000256" key="9">
    <source>
        <dbReference type="ARBA" id="ARBA00022679"/>
    </source>
</evidence>
<comment type="pathway">
    <text evidence="2">Cell wall biogenesis; peptidoglycan biosynthesis.</text>
</comment>
<dbReference type="Pfam" id="PF00912">
    <property type="entry name" value="Transgly"/>
    <property type="match status" value="1"/>
</dbReference>
<dbReference type="SUPFAM" id="SSF53955">
    <property type="entry name" value="Lysozyme-like"/>
    <property type="match status" value="1"/>
</dbReference>
<protein>
    <submittedName>
        <fullName evidence="22">Penicillin-binding protein 1A</fullName>
    </submittedName>
</protein>
<evidence type="ECO:0000259" key="20">
    <source>
        <dbReference type="Pfam" id="PF00905"/>
    </source>
</evidence>
<dbReference type="Proteomes" id="UP001158049">
    <property type="component" value="Unassembled WGS sequence"/>
</dbReference>
<evidence type="ECO:0000256" key="8">
    <source>
        <dbReference type="ARBA" id="ARBA00022676"/>
    </source>
</evidence>
<reference evidence="22 23" key="1">
    <citation type="submission" date="2017-05" db="EMBL/GenBank/DDBJ databases">
        <authorList>
            <person name="Varghese N."/>
            <person name="Submissions S."/>
        </authorList>
    </citation>
    <scope>NUCLEOTIDE SEQUENCE [LARGE SCALE GENOMIC DNA]</scope>
    <source>
        <strain evidence="22 23">DSM 26001</strain>
    </source>
</reference>
<dbReference type="InterPro" id="IPR012338">
    <property type="entry name" value="Beta-lactam/transpept-like"/>
</dbReference>
<evidence type="ECO:0000259" key="21">
    <source>
        <dbReference type="Pfam" id="PF00912"/>
    </source>
</evidence>
<dbReference type="PANTHER" id="PTHR32282:SF11">
    <property type="entry name" value="PENICILLIN-BINDING PROTEIN 1B"/>
    <property type="match status" value="1"/>
</dbReference>
<keyword evidence="14" id="KW-0511">Multifunctional enzyme</keyword>
<evidence type="ECO:0000256" key="4">
    <source>
        <dbReference type="ARBA" id="ARBA00007739"/>
    </source>
</evidence>
<evidence type="ECO:0000256" key="6">
    <source>
        <dbReference type="ARBA" id="ARBA00022645"/>
    </source>
</evidence>
<evidence type="ECO:0000256" key="19">
    <source>
        <dbReference type="SAM" id="Phobius"/>
    </source>
</evidence>
<comment type="caution">
    <text evidence="22">The sequence shown here is derived from an EMBL/GenBank/DDBJ whole genome shotgun (WGS) entry which is preliminary data.</text>
</comment>
<name>A0ABY1QNQ0_9BURK</name>
<evidence type="ECO:0000256" key="11">
    <source>
        <dbReference type="ARBA" id="ARBA00022960"/>
    </source>
</evidence>
<evidence type="ECO:0000256" key="5">
    <source>
        <dbReference type="ARBA" id="ARBA00022475"/>
    </source>
</evidence>
<dbReference type="PANTHER" id="PTHR32282">
    <property type="entry name" value="BINDING PROTEIN TRANSPEPTIDASE, PUTATIVE-RELATED"/>
    <property type="match status" value="1"/>
</dbReference>
<keyword evidence="19" id="KW-0812">Transmembrane</keyword>
<evidence type="ECO:0000313" key="23">
    <source>
        <dbReference type="Proteomes" id="UP001158049"/>
    </source>
</evidence>
<keyword evidence="8" id="KW-0328">Glycosyltransferase</keyword>
<keyword evidence="12" id="KW-0573">Peptidoglycan synthesis</keyword>
<comment type="catalytic activity">
    <reaction evidence="17">
        <text>[GlcNAc-(1-&gt;4)-Mur2Ac(oyl-L-Ala-gamma-D-Glu-L-Lys-D-Ala-D-Ala)](n)-di-trans,octa-cis-undecaprenyl diphosphate + beta-D-GlcNAc-(1-&gt;4)-Mur2Ac(oyl-L-Ala-gamma-D-Glu-L-Lys-D-Ala-D-Ala)-di-trans,octa-cis-undecaprenyl diphosphate = [GlcNAc-(1-&gt;4)-Mur2Ac(oyl-L-Ala-gamma-D-Glu-L-Lys-D-Ala-D-Ala)](n+1)-di-trans,octa-cis-undecaprenyl diphosphate + di-trans,octa-cis-undecaprenyl diphosphate + H(+)</text>
        <dbReference type="Rhea" id="RHEA:23708"/>
        <dbReference type="Rhea" id="RHEA-COMP:9602"/>
        <dbReference type="Rhea" id="RHEA-COMP:9603"/>
        <dbReference type="ChEBI" id="CHEBI:15378"/>
        <dbReference type="ChEBI" id="CHEBI:58405"/>
        <dbReference type="ChEBI" id="CHEBI:60033"/>
        <dbReference type="ChEBI" id="CHEBI:78435"/>
        <dbReference type="EC" id="2.4.99.28"/>
    </reaction>
</comment>
<comment type="subcellular location">
    <subcellularLocation>
        <location evidence="1">Cell membrane</location>
    </subcellularLocation>
</comment>
<comment type="similarity">
    <text evidence="3">In the C-terminal section; belongs to the transpeptidase family.</text>
</comment>
<evidence type="ECO:0000256" key="16">
    <source>
        <dbReference type="ARBA" id="ARBA00034000"/>
    </source>
</evidence>
<evidence type="ECO:0000256" key="1">
    <source>
        <dbReference type="ARBA" id="ARBA00004236"/>
    </source>
</evidence>
<evidence type="ECO:0000256" key="18">
    <source>
        <dbReference type="SAM" id="MobiDB-lite"/>
    </source>
</evidence>
<evidence type="ECO:0000256" key="2">
    <source>
        <dbReference type="ARBA" id="ARBA00004752"/>
    </source>
</evidence>
<keyword evidence="15" id="KW-0961">Cell wall biogenesis/degradation</keyword>
<gene>
    <name evidence="22" type="ORF">SAMN06295970_12156</name>
</gene>
<dbReference type="Gene3D" id="1.10.3810.10">
    <property type="entry name" value="Biosynthetic peptidoglycan transglycosylase-like"/>
    <property type="match status" value="1"/>
</dbReference>
<keyword evidence="10" id="KW-0378">Hydrolase</keyword>
<evidence type="ECO:0000256" key="17">
    <source>
        <dbReference type="ARBA" id="ARBA00049902"/>
    </source>
</evidence>
<feature type="region of interest" description="Disordered" evidence="18">
    <location>
        <begin position="524"/>
        <end position="549"/>
    </location>
</feature>
<feature type="transmembrane region" description="Helical" evidence="19">
    <location>
        <begin position="63"/>
        <end position="85"/>
    </location>
</feature>
<dbReference type="EMBL" id="FXUL01000021">
    <property type="protein sequence ID" value="SMP74665.1"/>
    <property type="molecule type" value="Genomic_DNA"/>
</dbReference>